<dbReference type="InterPro" id="IPR032675">
    <property type="entry name" value="LRR_dom_sf"/>
</dbReference>
<evidence type="ECO:0000256" key="1">
    <source>
        <dbReference type="ARBA" id="ARBA00009693"/>
    </source>
</evidence>
<feature type="active site" description="Proton acceptor" evidence="6">
    <location>
        <position position="327"/>
    </location>
</feature>
<dbReference type="InterPro" id="IPR044934">
    <property type="entry name" value="Streptopain_sf"/>
</dbReference>
<dbReference type="EMBL" id="UGTM01000001">
    <property type="protein sequence ID" value="SUB87509.1"/>
    <property type="molecule type" value="Genomic_DNA"/>
</dbReference>
<keyword evidence="3 7" id="KW-0732">Signal</keyword>
<dbReference type="GO" id="GO:0006508">
    <property type="term" value="P:proteolysis"/>
    <property type="evidence" value="ECO:0007669"/>
    <property type="project" value="UniProtKB-KW"/>
</dbReference>
<feature type="signal peptide" evidence="7">
    <location>
        <begin position="1"/>
        <end position="24"/>
    </location>
</feature>
<accession>A0A379E4M0</accession>
<dbReference type="AlphaFoldDB" id="A0A379E4M0"/>
<evidence type="ECO:0000256" key="4">
    <source>
        <dbReference type="ARBA" id="ARBA00022801"/>
    </source>
</evidence>
<protein>
    <submittedName>
        <fullName evidence="10">Streptopain</fullName>
        <ecNumber evidence="10">3.4.22.10</ecNumber>
    </submittedName>
</protein>
<dbReference type="Proteomes" id="UP000255469">
    <property type="component" value="Unassembled WGS sequence"/>
</dbReference>
<evidence type="ECO:0000259" key="8">
    <source>
        <dbReference type="Pfam" id="PF13734"/>
    </source>
</evidence>
<sequence length="851" mass="92441">MMNYRKRLSISLLLVLGMVLSVSAAPRTKAAIKAAAEQVFSQSPTLRMTRAHKDDLKPLLKNSAYTVMGYKKGGFVIVGNDDLVPAVIAYSNSTFDKNTKNEGFKWYLAAAEEAINGIVKSGVPCKVVVPDKNKYAAQVPALVTSRWGQEKPYNDLCPQATSSGTGSWQGYGGTGRAVTGCVATAMAQIMYYNGYPQSGTGTHSVNVKQADGSMKKVTVNYDESVYDWGNMIDSYKGKYTTAQGNAVAKLMLDCGVAADMMYATDGSGTYTENACEGLKRNLGYPETTQMLRRSSYKEERWMDIIFNELNERRAIFYTGVDRGNGGHAFVLCGYDATGKVWINWGWEGSSDGFYDISLLNPGSFKFSEGQDMIIGFEGIRGELVEDTVNVSEPGKLASLVEDSLYERISKLKVNGLINSTDLRTIRQIAGCSMDGKMLRSSLTELDLGDAELVEGGEPYLTGGIRKLAGKKHEIPEKAFYGCRRLHRLVLPKTTTAIADGALGGMPRLESVSIPTGDDCDYVFDGKMLLTKDMTEIISVMPYNSDDFAVGKGITKIHNYGFAGCGNLTKVTLPATVASIGDEAFVGANSLAVIRIYAKSVPALGRSVFSDLNRESIKLQVPSGTKTLYKRSGQWKDFNIVEFGTTIKVRNTTRTYGSENPKLGWQMRGDYVEGLPVLTCEATPASPVGKYVISVSRGTIKEEQVEFVNGYLFVQKATANLRAKDVTVEIKQKPVFDYTVDGLQNNETTVELTEAPVFTVKDHNGKVVTSFDVPGEYTIEVSGGVAANYVFSYFPAKLTVKDSTNGISGPVSNVVAFDVYTLDGVCVAKGVTSLNGLAKGVYVVNGRKCVVR</sequence>
<dbReference type="Pfam" id="PF13734">
    <property type="entry name" value="Inhibitor_I69"/>
    <property type="match status" value="1"/>
</dbReference>
<dbReference type="Pfam" id="PF13306">
    <property type="entry name" value="LRR_5"/>
    <property type="match status" value="2"/>
</dbReference>
<organism evidence="10 11">
    <name type="scientific">Prevotella denticola</name>
    <dbReference type="NCBI Taxonomy" id="28129"/>
    <lineage>
        <taxon>Bacteria</taxon>
        <taxon>Pseudomonadati</taxon>
        <taxon>Bacteroidota</taxon>
        <taxon>Bacteroidia</taxon>
        <taxon>Bacteroidales</taxon>
        <taxon>Prevotellaceae</taxon>
        <taxon>Prevotella</taxon>
    </lineage>
</organism>
<gene>
    <name evidence="10" type="primary">speB_2</name>
    <name evidence="10" type="ORF">NCTC13067_01178</name>
</gene>
<name>A0A379E4M0_9BACT</name>
<dbReference type="GO" id="GO:0008234">
    <property type="term" value="F:cysteine-type peptidase activity"/>
    <property type="evidence" value="ECO:0007669"/>
    <property type="project" value="UniProtKB-KW"/>
</dbReference>
<evidence type="ECO:0000313" key="11">
    <source>
        <dbReference type="Proteomes" id="UP000255469"/>
    </source>
</evidence>
<keyword evidence="4 10" id="KW-0378">Hydrolase</keyword>
<dbReference type="SUPFAM" id="SSF52058">
    <property type="entry name" value="L domain-like"/>
    <property type="match status" value="1"/>
</dbReference>
<evidence type="ECO:0000256" key="7">
    <source>
        <dbReference type="SAM" id="SignalP"/>
    </source>
</evidence>
<evidence type="ECO:0000259" key="9">
    <source>
        <dbReference type="Pfam" id="PF18676"/>
    </source>
</evidence>
<keyword evidence="2" id="KW-0645">Protease</keyword>
<dbReference type="Gene3D" id="3.80.10.10">
    <property type="entry name" value="Ribonuclease Inhibitor"/>
    <property type="match status" value="2"/>
</dbReference>
<feature type="domain" description="MBG" evidence="9">
    <location>
        <begin position="731"/>
        <end position="798"/>
    </location>
</feature>
<dbReference type="Pfam" id="PF01640">
    <property type="entry name" value="Peptidase_C10"/>
    <property type="match status" value="1"/>
</dbReference>
<dbReference type="PRINTS" id="PR00797">
    <property type="entry name" value="STREPTOPAIN"/>
</dbReference>
<evidence type="ECO:0000256" key="3">
    <source>
        <dbReference type="ARBA" id="ARBA00022729"/>
    </source>
</evidence>
<dbReference type="InterPro" id="IPR025896">
    <property type="entry name" value="Spi_Prtas-inh"/>
</dbReference>
<feature type="domain" description="MBG" evidence="9">
    <location>
        <begin position="645"/>
        <end position="709"/>
    </location>
</feature>
<evidence type="ECO:0000256" key="2">
    <source>
        <dbReference type="ARBA" id="ARBA00022670"/>
    </source>
</evidence>
<dbReference type="InterPro" id="IPR038765">
    <property type="entry name" value="Papain-like_cys_pep_sf"/>
</dbReference>
<reference evidence="10 11" key="1">
    <citation type="submission" date="2018-06" db="EMBL/GenBank/DDBJ databases">
        <authorList>
            <consortium name="Pathogen Informatics"/>
            <person name="Doyle S."/>
        </authorList>
    </citation>
    <scope>NUCLEOTIDE SEQUENCE [LARGE SCALE GENOMIC DNA]</scope>
    <source>
        <strain evidence="10 11">NCTC13067</strain>
    </source>
</reference>
<feature type="domain" description="Spi protease inhibitor" evidence="8">
    <location>
        <begin position="60"/>
        <end position="115"/>
    </location>
</feature>
<dbReference type="InterPro" id="IPR026906">
    <property type="entry name" value="LRR_5"/>
</dbReference>
<proteinExistence type="inferred from homology"/>
<dbReference type="Gene3D" id="3.90.70.50">
    <property type="entry name" value="Peptidase C10, streptopain"/>
    <property type="match status" value="1"/>
</dbReference>
<dbReference type="InterPro" id="IPR000200">
    <property type="entry name" value="Peptidase_C10"/>
</dbReference>
<evidence type="ECO:0000256" key="6">
    <source>
        <dbReference type="PIRSR" id="PIRSR600200-1"/>
    </source>
</evidence>
<dbReference type="Pfam" id="PF18676">
    <property type="entry name" value="MBG_2"/>
    <property type="match status" value="2"/>
</dbReference>
<dbReference type="RefSeq" id="WP_029216498.1">
    <property type="nucleotide sequence ID" value="NZ_CAJPOG010000011.1"/>
</dbReference>
<feature type="chain" id="PRO_5016697631" evidence="7">
    <location>
        <begin position="25"/>
        <end position="851"/>
    </location>
</feature>
<evidence type="ECO:0000256" key="5">
    <source>
        <dbReference type="ARBA" id="ARBA00022807"/>
    </source>
</evidence>
<dbReference type="SUPFAM" id="SSF54001">
    <property type="entry name" value="Cysteine proteinases"/>
    <property type="match status" value="1"/>
</dbReference>
<evidence type="ECO:0000313" key="10">
    <source>
        <dbReference type="EMBL" id="SUB87509.1"/>
    </source>
</evidence>
<dbReference type="EC" id="3.4.22.10" evidence="10"/>
<comment type="similarity">
    <text evidence="1">Belongs to the peptidase C10 family.</text>
</comment>
<keyword evidence="5" id="KW-0788">Thiol protease</keyword>
<dbReference type="InterPro" id="IPR041286">
    <property type="entry name" value="MBG_2"/>
</dbReference>
<feature type="active site" description="Nucleophile" evidence="6">
    <location>
        <position position="181"/>
    </location>
</feature>